<sequence>MMLIDCGHHCETQIPCRQQHDAEGQGPDIVDVITDSGGARVDEASLFLLDSPIRTSDHNSPVSHYSTVELTSWATSSESLLSSRHPIFPSKCIFSDGLDDTIVNASTTNISISKGPNIVPICSQGSSQVLPPLPHLPQMCSPNVTQSFCSKQAESFHTNPQTMLLNEPTYGRDLQAYFLQHFSPYNVLPLPQGLCHKSSSNPAATSQPSTLNEPKHEHRLQAPALPFNMAANNQLQEGVVYGQHPCNLAADDCTLKGIASQRECNWKSSGGLDIMGFTDCNNKQVYLNGTLPGLQVLGNHCPMRPDCCRGIQDACRYAPHLLGSAQSDNAVLFPPAPPPPPSMYRDPRFDDFASLYSSDKIKDLSLAGVEMLSDDSQPSTVNINFQPYRKEEKDSSIDRYRRKRSERNFSKKIKYACRKTLADSRPRIKGRFARTDDT</sequence>
<evidence type="ECO:0000259" key="4">
    <source>
        <dbReference type="PROSITE" id="PS51017"/>
    </source>
</evidence>
<gene>
    <name evidence="5" type="ORF">GOP47_0004950</name>
</gene>
<dbReference type="GO" id="GO:0005634">
    <property type="term" value="C:nucleus"/>
    <property type="evidence" value="ECO:0007669"/>
    <property type="project" value="UniProtKB-SubCell"/>
</dbReference>
<evidence type="ECO:0000313" key="6">
    <source>
        <dbReference type="Proteomes" id="UP000886520"/>
    </source>
</evidence>
<proteinExistence type="predicted"/>
<dbReference type="EMBL" id="JABFUD020000005">
    <property type="protein sequence ID" value="KAI5079471.1"/>
    <property type="molecule type" value="Genomic_DNA"/>
</dbReference>
<evidence type="ECO:0000313" key="5">
    <source>
        <dbReference type="EMBL" id="KAI5079471.1"/>
    </source>
</evidence>
<feature type="domain" description="CCT" evidence="4">
    <location>
        <begin position="393"/>
        <end position="435"/>
    </location>
</feature>
<protein>
    <recommendedName>
        <fullName evidence="4">CCT domain-containing protein</fullName>
    </recommendedName>
</protein>
<accession>A0A9D4V490</accession>
<dbReference type="GO" id="GO:0003700">
    <property type="term" value="F:DNA-binding transcription factor activity"/>
    <property type="evidence" value="ECO:0007669"/>
    <property type="project" value="TreeGrafter"/>
</dbReference>
<dbReference type="Pfam" id="PF06203">
    <property type="entry name" value="CCT"/>
    <property type="match status" value="1"/>
</dbReference>
<evidence type="ECO:0000256" key="3">
    <source>
        <dbReference type="PROSITE-ProRule" id="PRU00357"/>
    </source>
</evidence>
<reference evidence="5 6" key="1">
    <citation type="submission" date="2021-01" db="EMBL/GenBank/DDBJ databases">
        <title>Adiantum capillus-veneris genome.</title>
        <authorList>
            <person name="Fang Y."/>
            <person name="Liao Q."/>
        </authorList>
    </citation>
    <scope>NUCLEOTIDE SEQUENCE [LARGE SCALE GENOMIC DNA]</scope>
    <source>
        <strain evidence="5">H3</strain>
        <tissue evidence="5">Leaf</tissue>
    </source>
</reference>
<dbReference type="InterPro" id="IPR010402">
    <property type="entry name" value="CCT_domain"/>
</dbReference>
<keyword evidence="2 3" id="KW-0539">Nucleus</keyword>
<dbReference type="InterPro" id="IPR045281">
    <property type="entry name" value="CONSTANS-like"/>
</dbReference>
<dbReference type="PROSITE" id="PS51017">
    <property type="entry name" value="CCT"/>
    <property type="match status" value="1"/>
</dbReference>
<keyword evidence="6" id="KW-1185">Reference proteome</keyword>
<dbReference type="OrthoDB" id="153872at2759"/>
<comment type="caution">
    <text evidence="5">The sequence shown here is derived from an EMBL/GenBank/DDBJ whole genome shotgun (WGS) entry which is preliminary data.</text>
</comment>
<comment type="subcellular location">
    <subcellularLocation>
        <location evidence="1 3">Nucleus</location>
    </subcellularLocation>
</comment>
<dbReference type="Proteomes" id="UP000886520">
    <property type="component" value="Chromosome 5"/>
</dbReference>
<evidence type="ECO:0000256" key="2">
    <source>
        <dbReference type="ARBA" id="ARBA00023242"/>
    </source>
</evidence>
<name>A0A9D4V490_ADICA</name>
<dbReference type="AlphaFoldDB" id="A0A9D4V490"/>
<dbReference type="PANTHER" id="PTHR31319">
    <property type="entry name" value="ZINC FINGER PROTEIN CONSTANS-LIKE 4"/>
    <property type="match status" value="1"/>
</dbReference>
<evidence type="ECO:0000256" key="1">
    <source>
        <dbReference type="ARBA" id="ARBA00004123"/>
    </source>
</evidence>
<organism evidence="5 6">
    <name type="scientific">Adiantum capillus-veneris</name>
    <name type="common">Maidenhair fern</name>
    <dbReference type="NCBI Taxonomy" id="13818"/>
    <lineage>
        <taxon>Eukaryota</taxon>
        <taxon>Viridiplantae</taxon>
        <taxon>Streptophyta</taxon>
        <taxon>Embryophyta</taxon>
        <taxon>Tracheophyta</taxon>
        <taxon>Polypodiopsida</taxon>
        <taxon>Polypodiidae</taxon>
        <taxon>Polypodiales</taxon>
        <taxon>Pteridineae</taxon>
        <taxon>Pteridaceae</taxon>
        <taxon>Vittarioideae</taxon>
        <taxon>Adiantum</taxon>
    </lineage>
</organism>
<dbReference type="PANTHER" id="PTHR31319:SF77">
    <property type="entry name" value="ZINC FINGER PROTEIN CONSTANS-LIKE 4"/>
    <property type="match status" value="1"/>
</dbReference>